<evidence type="ECO:0000313" key="3">
    <source>
        <dbReference type="Proteomes" id="UP000604481"/>
    </source>
</evidence>
<keyword evidence="3" id="KW-1185">Reference proteome</keyword>
<protein>
    <submittedName>
        <fullName evidence="2">Class I SAM-dependent methyltransferase</fullName>
    </submittedName>
</protein>
<reference evidence="2 3" key="1">
    <citation type="submission" date="2020-10" db="EMBL/GenBank/DDBJ databases">
        <title>The genome sequence of Chitinilyticum litopenaei 4Y14.</title>
        <authorList>
            <person name="Liu Y."/>
        </authorList>
    </citation>
    <scope>NUCLEOTIDE SEQUENCE [LARGE SCALE GENOMIC DNA]</scope>
    <source>
        <strain evidence="2 3">4Y14</strain>
    </source>
</reference>
<evidence type="ECO:0000259" key="1">
    <source>
        <dbReference type="Pfam" id="PF08242"/>
    </source>
</evidence>
<sequence>MTRNHPELKENPYYEGVPEYMTEVYDWAYVDPNWVKFLDRNLVVTTLLFGNDQRLMRSYLAEIEPGMRVWQVAHVYGDLVARAADKVGPGGSFHLTDITPIQIEHGSAKLRSKYWARVMRADAAVWRAPEEAPYDLICSFFLLHEVPEDKKAAIVNNILDQLPVHGKAVFVDYSRPHALHPVGWILRVVNALLEPFAKTLWQREISSYARDAGRFSWEKQTFFGGVYQRVVVTHSK</sequence>
<dbReference type="Pfam" id="PF08242">
    <property type="entry name" value="Methyltransf_12"/>
    <property type="match status" value="1"/>
</dbReference>
<dbReference type="InterPro" id="IPR013217">
    <property type="entry name" value="Methyltransf_12"/>
</dbReference>
<dbReference type="GO" id="GO:0032259">
    <property type="term" value="P:methylation"/>
    <property type="evidence" value="ECO:0007669"/>
    <property type="project" value="UniProtKB-KW"/>
</dbReference>
<dbReference type="AlphaFoldDB" id="A0A8J7FHD2"/>
<comment type="caution">
    <text evidence="2">The sequence shown here is derived from an EMBL/GenBank/DDBJ whole genome shotgun (WGS) entry which is preliminary data.</text>
</comment>
<dbReference type="Proteomes" id="UP000604481">
    <property type="component" value="Unassembled WGS sequence"/>
</dbReference>
<dbReference type="GO" id="GO:0008168">
    <property type="term" value="F:methyltransferase activity"/>
    <property type="evidence" value="ECO:0007669"/>
    <property type="project" value="UniProtKB-KW"/>
</dbReference>
<dbReference type="NCBIfam" id="NF038261">
    <property type="entry name" value="rhodoquin_RquA"/>
    <property type="match status" value="1"/>
</dbReference>
<dbReference type="SUPFAM" id="SSF53335">
    <property type="entry name" value="S-adenosyl-L-methionine-dependent methyltransferases"/>
    <property type="match status" value="1"/>
</dbReference>
<dbReference type="InterPro" id="IPR029063">
    <property type="entry name" value="SAM-dependent_MTases_sf"/>
</dbReference>
<organism evidence="2 3">
    <name type="scientific">Chitinilyticum piscinae</name>
    <dbReference type="NCBI Taxonomy" id="2866724"/>
    <lineage>
        <taxon>Bacteria</taxon>
        <taxon>Pseudomonadati</taxon>
        <taxon>Pseudomonadota</taxon>
        <taxon>Betaproteobacteria</taxon>
        <taxon>Neisseriales</taxon>
        <taxon>Chitinibacteraceae</taxon>
        <taxon>Chitinilyticum</taxon>
    </lineage>
</organism>
<feature type="domain" description="Methyltransferase type 12" evidence="1">
    <location>
        <begin position="77"/>
        <end position="158"/>
    </location>
</feature>
<dbReference type="EMBL" id="JADFUA010000004">
    <property type="protein sequence ID" value="MBE9609468.1"/>
    <property type="molecule type" value="Genomic_DNA"/>
</dbReference>
<name>A0A8J7FHD2_9NEIS</name>
<dbReference type="RefSeq" id="WP_194115991.1">
    <property type="nucleotide sequence ID" value="NZ_JADFUA010000004.1"/>
</dbReference>
<keyword evidence="2" id="KW-0808">Transferase</keyword>
<gene>
    <name evidence="2" type="ORF">INR99_08895</name>
</gene>
<accession>A0A8J7FHD2</accession>
<evidence type="ECO:0000313" key="2">
    <source>
        <dbReference type="EMBL" id="MBE9609468.1"/>
    </source>
</evidence>
<dbReference type="Gene3D" id="3.40.50.150">
    <property type="entry name" value="Vaccinia Virus protein VP39"/>
    <property type="match status" value="1"/>
</dbReference>
<proteinExistence type="predicted"/>
<keyword evidence="2" id="KW-0489">Methyltransferase</keyword>